<dbReference type="InterPro" id="IPR015424">
    <property type="entry name" value="PyrdxlP-dep_Trfase"/>
</dbReference>
<dbReference type="SUPFAM" id="SSF53383">
    <property type="entry name" value="PLP-dependent transferases"/>
    <property type="match status" value="1"/>
</dbReference>
<dbReference type="InterPro" id="IPR015421">
    <property type="entry name" value="PyrdxlP-dep_Trfase_major"/>
</dbReference>
<proteinExistence type="predicted"/>
<accession>A0A0F9SLS2</accession>
<comment type="caution">
    <text evidence="1">The sequence shown here is derived from an EMBL/GenBank/DDBJ whole genome shotgun (WGS) entry which is preliminary data.</text>
</comment>
<dbReference type="Gene3D" id="3.40.640.10">
    <property type="entry name" value="Type I PLP-dependent aspartate aminotransferase-like (Major domain)"/>
    <property type="match status" value="2"/>
</dbReference>
<evidence type="ECO:0000313" key="1">
    <source>
        <dbReference type="EMBL" id="KKN67999.1"/>
    </source>
</evidence>
<reference evidence="1" key="1">
    <citation type="journal article" date="2015" name="Nature">
        <title>Complex archaea that bridge the gap between prokaryotes and eukaryotes.</title>
        <authorList>
            <person name="Spang A."/>
            <person name="Saw J.H."/>
            <person name="Jorgensen S.L."/>
            <person name="Zaremba-Niedzwiedzka K."/>
            <person name="Martijn J."/>
            <person name="Lind A.E."/>
            <person name="van Eijk R."/>
            <person name="Schleper C."/>
            <person name="Guy L."/>
            <person name="Ettema T.J."/>
        </authorList>
    </citation>
    <scope>NUCLEOTIDE SEQUENCE</scope>
</reference>
<organism evidence="1">
    <name type="scientific">marine sediment metagenome</name>
    <dbReference type="NCBI Taxonomy" id="412755"/>
    <lineage>
        <taxon>unclassified sequences</taxon>
        <taxon>metagenomes</taxon>
        <taxon>ecological metagenomes</taxon>
    </lineage>
</organism>
<dbReference type="AlphaFoldDB" id="A0A0F9SLS2"/>
<dbReference type="EMBL" id="LAZR01000460">
    <property type="protein sequence ID" value="KKN67999.1"/>
    <property type="molecule type" value="Genomic_DNA"/>
</dbReference>
<sequence length="289" mass="32485">MTNLGPNARSHSGSAQSFHHRSPEYAGLLYSLEETFREKFNVRPSSSVLFLTGSGSLANEAVAASLTVPLYVSGVQYEFGSRLQRYLRAHDNLDDRVAGRHAWVGYETSASLKMSGPPSAQFTFVDMVSAFPYYLPDPSWDIWTTVSSKQLGALPVIGIVVVAERAWQHLLKESEAYSYLNLARYRAYQALGQPPHTPAIPLLYDLLTTLSEFDRDVLVAQIDRRRSLLAEVVPPEHNIGKGPVFTIADVVRAEVVQRFGLYPGKNCWQVFLWSGEDDDYDELRRELQR</sequence>
<name>A0A0F9SLS2_9ZZZZ</name>
<gene>
    <name evidence="1" type="ORF">LCGC14_0455550</name>
</gene>
<protein>
    <submittedName>
        <fullName evidence="1">Uncharacterized protein</fullName>
    </submittedName>
</protein>